<comment type="caution">
    <text evidence="2">The sequence shown here is derived from an EMBL/GenBank/DDBJ whole genome shotgun (WGS) entry which is preliminary data.</text>
</comment>
<dbReference type="AlphaFoldDB" id="A0A369JZW5"/>
<evidence type="ECO:0000256" key="1">
    <source>
        <dbReference type="SAM" id="MobiDB-lite"/>
    </source>
</evidence>
<dbReference type="EMBL" id="LUEZ02000017">
    <property type="protein sequence ID" value="RDB27288.1"/>
    <property type="molecule type" value="Genomic_DNA"/>
</dbReference>
<evidence type="ECO:0000313" key="2">
    <source>
        <dbReference type="EMBL" id="RDB27288.1"/>
    </source>
</evidence>
<feature type="region of interest" description="Disordered" evidence="1">
    <location>
        <begin position="115"/>
        <end position="440"/>
    </location>
</feature>
<dbReference type="Proteomes" id="UP000076154">
    <property type="component" value="Unassembled WGS sequence"/>
</dbReference>
<gene>
    <name evidence="2" type="ORF">Hypma_004373</name>
</gene>
<accession>A0A369JZW5</accession>
<proteinExistence type="predicted"/>
<dbReference type="OrthoDB" id="2590867at2759"/>
<dbReference type="STRING" id="39966.A0A369JZW5"/>
<feature type="compositionally biased region" description="Basic and acidic residues" evidence="1">
    <location>
        <begin position="336"/>
        <end position="346"/>
    </location>
</feature>
<name>A0A369JZW5_HYPMA</name>
<protein>
    <submittedName>
        <fullName evidence="2">Uncharacterized protein</fullName>
    </submittedName>
</protein>
<feature type="compositionally biased region" description="Basic and acidic residues" evidence="1">
    <location>
        <begin position="176"/>
        <end position="186"/>
    </location>
</feature>
<evidence type="ECO:0000313" key="3">
    <source>
        <dbReference type="Proteomes" id="UP000076154"/>
    </source>
</evidence>
<feature type="compositionally biased region" description="Basic and acidic residues" evidence="1">
    <location>
        <begin position="356"/>
        <end position="367"/>
    </location>
</feature>
<sequence>MYANTNENPEKNTSRPTAAGGTEQDEGVGHAKGGTLGQDKGVGHAKGGSGSKPGMSGKIKGAYHVVHGIGDNIRGTALGAIDTVGHHADTKNDELAQKGRLETEQGLATFRGVGSVAGAGTQGRPPVSHGGDVSGAAGGAGQEGGTQSVPPTSAAPGARQGAVGVETAAASQPHRAGQELESDKNAYPEGQASQPSELGGGGMGATHPQRVGGPQDSKQAFKASPEDRGGSLQQDQGPGQFDAGKQPSAAPSTGPHIGGHTIGERTQGQDSGTPVQQGTSAVTGSSAYPGESAQGARQSTSDQHGLPSYDKEGPETGGRLGGENLSGQGGGISTPEKSRENVHDEPSANARGSGPRRQEGFTEEHGAHPLTSSEGNLGQSGRSEHELGSQQSTLNTNRPVAGGGIETPKGSQVNVDRGSGNAKEFGSQGKLGDQKPLQSE</sequence>
<feature type="compositionally biased region" description="Polar residues" evidence="1">
    <location>
        <begin position="264"/>
        <end position="286"/>
    </location>
</feature>
<dbReference type="InParanoid" id="A0A369JZW5"/>
<keyword evidence="3" id="KW-1185">Reference proteome</keyword>
<reference evidence="2" key="1">
    <citation type="submission" date="2018-04" db="EMBL/GenBank/DDBJ databases">
        <title>Whole genome sequencing of Hypsizygus marmoreus.</title>
        <authorList>
            <person name="Choi I.-G."/>
            <person name="Min B."/>
            <person name="Kim J.-G."/>
            <person name="Kim S."/>
            <person name="Oh Y.-L."/>
            <person name="Kong W.-S."/>
            <person name="Park H."/>
            <person name="Jeong J."/>
            <person name="Song E.-S."/>
        </authorList>
    </citation>
    <scope>NUCLEOTIDE SEQUENCE [LARGE SCALE GENOMIC DNA]</scope>
    <source>
        <strain evidence="2">51987-8</strain>
    </source>
</reference>
<feature type="compositionally biased region" description="Polar residues" evidence="1">
    <location>
        <begin position="388"/>
        <end position="398"/>
    </location>
</feature>
<feature type="compositionally biased region" description="Polar residues" evidence="1">
    <location>
        <begin position="370"/>
        <end position="381"/>
    </location>
</feature>
<feature type="region of interest" description="Disordered" evidence="1">
    <location>
        <begin position="1"/>
        <end position="57"/>
    </location>
</feature>
<feature type="compositionally biased region" description="Gly residues" evidence="1">
    <location>
        <begin position="132"/>
        <end position="144"/>
    </location>
</feature>
<organism evidence="2 3">
    <name type="scientific">Hypsizygus marmoreus</name>
    <name type="common">White beech mushroom</name>
    <name type="synonym">Agaricus marmoreus</name>
    <dbReference type="NCBI Taxonomy" id="39966"/>
    <lineage>
        <taxon>Eukaryota</taxon>
        <taxon>Fungi</taxon>
        <taxon>Dikarya</taxon>
        <taxon>Basidiomycota</taxon>
        <taxon>Agaricomycotina</taxon>
        <taxon>Agaricomycetes</taxon>
        <taxon>Agaricomycetidae</taxon>
        <taxon>Agaricales</taxon>
        <taxon>Tricholomatineae</taxon>
        <taxon>Lyophyllaceae</taxon>
        <taxon>Hypsizygus</taxon>
    </lineage>
</organism>